<dbReference type="PANTHER" id="PTHR22951">
    <property type="entry name" value="CLATHRIN ASSEMBLY PROTEIN"/>
    <property type="match status" value="1"/>
</dbReference>
<dbReference type="GO" id="GO:0005545">
    <property type="term" value="F:1-phosphatidylinositol binding"/>
    <property type="evidence" value="ECO:0007669"/>
    <property type="project" value="InterPro"/>
</dbReference>
<name>A0AAV1WH39_LUPLU</name>
<keyword evidence="9" id="KW-0812">Transmembrane</keyword>
<reference evidence="11 12" key="1">
    <citation type="submission" date="2024-03" db="EMBL/GenBank/DDBJ databases">
        <authorList>
            <person name="Martinez-Hernandez J."/>
        </authorList>
    </citation>
    <scope>NUCLEOTIDE SEQUENCE [LARGE SCALE GENOMIC DNA]</scope>
</reference>
<keyword evidence="7" id="KW-0168">Coated pit</keyword>
<organism evidence="11 12">
    <name type="scientific">Lupinus luteus</name>
    <name type="common">European yellow lupine</name>
    <dbReference type="NCBI Taxonomy" id="3873"/>
    <lineage>
        <taxon>Eukaryota</taxon>
        <taxon>Viridiplantae</taxon>
        <taxon>Streptophyta</taxon>
        <taxon>Embryophyta</taxon>
        <taxon>Tracheophyta</taxon>
        <taxon>Spermatophyta</taxon>
        <taxon>Magnoliopsida</taxon>
        <taxon>eudicotyledons</taxon>
        <taxon>Gunneridae</taxon>
        <taxon>Pentapetalae</taxon>
        <taxon>rosids</taxon>
        <taxon>fabids</taxon>
        <taxon>Fabales</taxon>
        <taxon>Fabaceae</taxon>
        <taxon>Papilionoideae</taxon>
        <taxon>50 kb inversion clade</taxon>
        <taxon>genistoids sensu lato</taxon>
        <taxon>core genistoids</taxon>
        <taxon>Genisteae</taxon>
        <taxon>Lupinus</taxon>
    </lineage>
</organism>
<comment type="caution">
    <text evidence="9">Lacks conserved residue(s) required for the propagation of feature annotation.</text>
</comment>
<dbReference type="GO" id="GO:0000149">
    <property type="term" value="F:SNARE binding"/>
    <property type="evidence" value="ECO:0007669"/>
    <property type="project" value="TreeGrafter"/>
</dbReference>
<dbReference type="CDD" id="cd16987">
    <property type="entry name" value="ANTH_N_AP180_plant"/>
    <property type="match status" value="1"/>
</dbReference>
<feature type="domain" description="ENTH" evidence="10">
    <location>
        <begin position="41"/>
        <end position="172"/>
    </location>
</feature>
<dbReference type="AlphaFoldDB" id="A0AAV1WH39"/>
<gene>
    <name evidence="11" type="ORF">LLUT_LOCUS9461</name>
</gene>
<keyword evidence="8" id="KW-0968">Cytoplasmic vesicle</keyword>
<dbReference type="EMBL" id="CAXHTB010000006">
    <property type="protein sequence ID" value="CAL0308401.1"/>
    <property type="molecule type" value="Genomic_DNA"/>
</dbReference>
<dbReference type="Proteomes" id="UP001497480">
    <property type="component" value="Unassembled WGS sequence"/>
</dbReference>
<evidence type="ECO:0000256" key="4">
    <source>
        <dbReference type="ARBA" id="ARBA00022583"/>
    </source>
</evidence>
<dbReference type="Pfam" id="PF07651">
    <property type="entry name" value="ANTH"/>
    <property type="match status" value="1"/>
</dbReference>
<protein>
    <recommendedName>
        <fullName evidence="10">ENTH domain-containing protein</fullName>
    </recommendedName>
</protein>
<comment type="caution">
    <text evidence="11">The sequence shown here is derived from an EMBL/GenBank/DDBJ whole genome shotgun (WGS) entry which is preliminary data.</text>
</comment>
<keyword evidence="4" id="KW-0254">Endocytosis</keyword>
<proteinExistence type="predicted"/>
<evidence type="ECO:0000259" key="10">
    <source>
        <dbReference type="PROSITE" id="PS50942"/>
    </source>
</evidence>
<evidence type="ECO:0000313" key="12">
    <source>
        <dbReference type="Proteomes" id="UP001497480"/>
    </source>
</evidence>
<dbReference type="GO" id="GO:0005794">
    <property type="term" value="C:Golgi apparatus"/>
    <property type="evidence" value="ECO:0007669"/>
    <property type="project" value="UniProtKB-SubCell"/>
</dbReference>
<evidence type="ECO:0000256" key="9">
    <source>
        <dbReference type="PROSITE-ProRule" id="PRU00243"/>
    </source>
</evidence>
<dbReference type="GO" id="GO:0072583">
    <property type="term" value="P:clathrin-dependent endocytosis"/>
    <property type="evidence" value="ECO:0007669"/>
    <property type="project" value="InterPro"/>
</dbReference>
<feature type="transmembrane region" description="Helical" evidence="9">
    <location>
        <begin position="100"/>
        <end position="121"/>
    </location>
</feature>
<evidence type="ECO:0000313" key="11">
    <source>
        <dbReference type="EMBL" id="CAL0308401.1"/>
    </source>
</evidence>
<evidence type="ECO:0000256" key="3">
    <source>
        <dbReference type="ARBA" id="ARBA00004600"/>
    </source>
</evidence>
<dbReference type="GO" id="GO:0030136">
    <property type="term" value="C:clathrin-coated vesicle"/>
    <property type="evidence" value="ECO:0007669"/>
    <property type="project" value="UniProtKB-SubCell"/>
</dbReference>
<keyword evidence="5" id="KW-0333">Golgi apparatus</keyword>
<dbReference type="PANTHER" id="PTHR22951:SF19">
    <property type="entry name" value="OS08G0467300 PROTEIN"/>
    <property type="match status" value="1"/>
</dbReference>
<evidence type="ECO:0000256" key="8">
    <source>
        <dbReference type="ARBA" id="ARBA00023329"/>
    </source>
</evidence>
<accession>A0AAV1WH39</accession>
<evidence type="ECO:0000256" key="1">
    <source>
        <dbReference type="ARBA" id="ARBA00004132"/>
    </source>
</evidence>
<evidence type="ECO:0000256" key="2">
    <source>
        <dbReference type="ARBA" id="ARBA00004555"/>
    </source>
</evidence>
<dbReference type="InterPro" id="IPR014712">
    <property type="entry name" value="ANTH_dom_sf"/>
</dbReference>
<dbReference type="SUPFAM" id="SSF89009">
    <property type="entry name" value="GAT-like domain"/>
    <property type="match status" value="1"/>
</dbReference>
<dbReference type="InterPro" id="IPR048050">
    <property type="entry name" value="ANTH_N_plant"/>
</dbReference>
<evidence type="ECO:0000256" key="5">
    <source>
        <dbReference type="ARBA" id="ARBA00023034"/>
    </source>
</evidence>
<dbReference type="SUPFAM" id="SSF48464">
    <property type="entry name" value="ENTH/VHS domain"/>
    <property type="match status" value="1"/>
</dbReference>
<dbReference type="InterPro" id="IPR008942">
    <property type="entry name" value="ENTH_VHS"/>
</dbReference>
<evidence type="ECO:0000256" key="6">
    <source>
        <dbReference type="ARBA" id="ARBA00023136"/>
    </source>
</evidence>
<dbReference type="FunFam" id="1.25.40.90:FF:000027">
    <property type="entry name" value="Putative clathrin assembly protein"/>
    <property type="match status" value="1"/>
</dbReference>
<dbReference type="GO" id="GO:0005546">
    <property type="term" value="F:phosphatidylinositol-4,5-bisphosphate binding"/>
    <property type="evidence" value="ECO:0007669"/>
    <property type="project" value="TreeGrafter"/>
</dbReference>
<keyword evidence="12" id="KW-1185">Reference proteome</keyword>
<evidence type="ECO:0000256" key="7">
    <source>
        <dbReference type="ARBA" id="ARBA00023176"/>
    </source>
</evidence>
<dbReference type="GO" id="GO:0006900">
    <property type="term" value="P:vesicle budding from membrane"/>
    <property type="evidence" value="ECO:0007669"/>
    <property type="project" value="TreeGrafter"/>
</dbReference>
<comment type="subcellular location">
    <subcellularLocation>
        <location evidence="1">Cytoplasmic vesicle</location>
        <location evidence="1">Clathrin-coated vesicle</location>
    </subcellularLocation>
    <subcellularLocation>
        <location evidence="2">Golgi apparatus</location>
    </subcellularLocation>
    <subcellularLocation>
        <location evidence="3">Membrane</location>
        <location evidence="3">Clathrin-coated pit</location>
    </subcellularLocation>
</comment>
<dbReference type="Gene3D" id="1.25.40.90">
    <property type="match status" value="1"/>
</dbReference>
<dbReference type="GO" id="GO:0048268">
    <property type="term" value="P:clathrin coat assembly"/>
    <property type="evidence" value="ECO:0007669"/>
    <property type="project" value="InterPro"/>
</dbReference>
<dbReference type="GO" id="GO:0032050">
    <property type="term" value="F:clathrin heavy chain binding"/>
    <property type="evidence" value="ECO:0007669"/>
    <property type="project" value="TreeGrafter"/>
</dbReference>
<dbReference type="InterPro" id="IPR011417">
    <property type="entry name" value="ANTH_dom"/>
</dbReference>
<sequence length="397" mass="45580">MFAAPMSFSKNINKIKMRLWKRAAGAVKDRYSIWVARLVPRGPCRNPDLETVIIKATSHDEQCMDYKNVQRVFRWLRTSPLYLKPILYTISKRMEKTHSWVVALKGLMLIHGVFCFDLPIVQRMGRLPFDFSRFSDGHMSPEKGWGFNAFVRAYFAYLDHKSVFVCTKAKKLRRNGNENRTEETLMEELQNSEKLQGLIDMLIQIKPWNEDMKVVLILEAMDCIMDEVIELYDTFCTEIDRLLVKIYDVGGKVEASIGLSIIEKAEFQGDKVSLFFDFCRDIGVLNASECPKILRVPEKDINELRKIINGVPEKKILEGTKNDVKANVEKGISEKKESDKSLKTVITEKWEVFDDDIVIDVKENPSNGASCDIVTTNPFLESCSLVPYIVLPDLICL</sequence>
<dbReference type="PROSITE" id="PS50942">
    <property type="entry name" value="ENTH"/>
    <property type="match status" value="1"/>
</dbReference>
<dbReference type="GO" id="GO:0005905">
    <property type="term" value="C:clathrin-coated pit"/>
    <property type="evidence" value="ECO:0007669"/>
    <property type="project" value="UniProtKB-SubCell"/>
</dbReference>
<keyword evidence="6 9" id="KW-0472">Membrane</keyword>
<dbReference type="InterPro" id="IPR045192">
    <property type="entry name" value="AP180-like"/>
</dbReference>
<dbReference type="Gene3D" id="1.20.58.150">
    <property type="entry name" value="ANTH domain"/>
    <property type="match status" value="1"/>
</dbReference>
<keyword evidence="9" id="KW-1133">Transmembrane helix</keyword>
<dbReference type="InterPro" id="IPR013809">
    <property type="entry name" value="ENTH"/>
</dbReference>